<sequence length="345" mass="38038">MKELLTSLQSWISQEKPFALARVISTWGSSPRPVGSSMLVSDKMEMVGSVSGGCVEGAVVKAAQDFINNSGGEKLSFGISDEDAWTVGLSCGGKVEVFIEQFMAYADNADQREVWDQLEKRLDANESCLLVTKLASGENFNTLILPDRSTFGTDISAVLIDEALNIFNQRKNGVIEFEGSQYFAHVFPRRSQLLIIGAAHITADLVQLGKMFDFEVIVIDPRGAFAQKTYFKVAPDQIIEKYPSEVLPEFTLDAYTYAAILSHDPKIDDNALQILLPANLSYIGALGSRKTHAKRIERLKALGFSEEIINEKIDAPIGMDIKAKTPREIALSIMGEIIKAKNVFY</sequence>
<comment type="caution">
    <text evidence="3">The sequence shown here is derived from an EMBL/GenBank/DDBJ whole genome shotgun (WGS) entry which is preliminary data.</text>
</comment>
<gene>
    <name evidence="3" type="ORF">QQ020_27720</name>
</gene>
<dbReference type="Pfam" id="PF02625">
    <property type="entry name" value="XdhC_CoxI"/>
    <property type="match status" value="1"/>
</dbReference>
<dbReference type="EMBL" id="JAUJEB010000007">
    <property type="protein sequence ID" value="MDN5215897.1"/>
    <property type="molecule type" value="Genomic_DNA"/>
</dbReference>
<dbReference type="RefSeq" id="WP_346761233.1">
    <property type="nucleotide sequence ID" value="NZ_JAUJEB010000007.1"/>
</dbReference>
<dbReference type="InterPro" id="IPR052698">
    <property type="entry name" value="MoCofactor_Util/Proc"/>
</dbReference>
<keyword evidence="4" id="KW-1185">Reference proteome</keyword>
<evidence type="ECO:0000259" key="2">
    <source>
        <dbReference type="Pfam" id="PF13478"/>
    </source>
</evidence>
<accession>A0ABT8LG19</accession>
<dbReference type="PANTHER" id="PTHR30388:SF4">
    <property type="entry name" value="MOLYBDENUM COFACTOR INSERTION CHAPERONE PAOD"/>
    <property type="match status" value="1"/>
</dbReference>
<evidence type="ECO:0000313" key="4">
    <source>
        <dbReference type="Proteomes" id="UP001172083"/>
    </source>
</evidence>
<proteinExistence type="predicted"/>
<dbReference type="Pfam" id="PF13478">
    <property type="entry name" value="XdhC_C"/>
    <property type="match status" value="1"/>
</dbReference>
<dbReference type="Proteomes" id="UP001172083">
    <property type="component" value="Unassembled WGS sequence"/>
</dbReference>
<dbReference type="InterPro" id="IPR027051">
    <property type="entry name" value="XdhC_Rossmann_dom"/>
</dbReference>
<evidence type="ECO:0000259" key="1">
    <source>
        <dbReference type="Pfam" id="PF02625"/>
    </source>
</evidence>
<dbReference type="PANTHER" id="PTHR30388">
    <property type="entry name" value="ALDEHYDE OXIDOREDUCTASE MOLYBDENUM COFACTOR ASSEMBLY PROTEIN"/>
    <property type="match status" value="1"/>
</dbReference>
<feature type="domain" description="XdhC- CoxI" evidence="1">
    <location>
        <begin position="11"/>
        <end position="77"/>
    </location>
</feature>
<name>A0ABT8LG19_9BACT</name>
<feature type="domain" description="XdhC Rossmann" evidence="2">
    <location>
        <begin position="193"/>
        <end position="337"/>
    </location>
</feature>
<dbReference type="Gene3D" id="3.40.50.720">
    <property type="entry name" value="NAD(P)-binding Rossmann-like Domain"/>
    <property type="match status" value="1"/>
</dbReference>
<evidence type="ECO:0000313" key="3">
    <source>
        <dbReference type="EMBL" id="MDN5215897.1"/>
    </source>
</evidence>
<dbReference type="InterPro" id="IPR003777">
    <property type="entry name" value="XdhC_CoxI"/>
</dbReference>
<protein>
    <submittedName>
        <fullName evidence="3">XdhC family protein</fullName>
    </submittedName>
</protein>
<organism evidence="3 4">
    <name type="scientific">Agaribacillus aureus</name>
    <dbReference type="NCBI Taxonomy" id="3051825"/>
    <lineage>
        <taxon>Bacteria</taxon>
        <taxon>Pseudomonadati</taxon>
        <taxon>Bacteroidota</taxon>
        <taxon>Cytophagia</taxon>
        <taxon>Cytophagales</taxon>
        <taxon>Splendidivirgaceae</taxon>
        <taxon>Agaribacillus</taxon>
    </lineage>
</organism>
<reference evidence="3" key="1">
    <citation type="submission" date="2023-06" db="EMBL/GenBank/DDBJ databases">
        <title>Genomic of Agaribacillus aureum.</title>
        <authorList>
            <person name="Wang G."/>
        </authorList>
    </citation>
    <scope>NUCLEOTIDE SEQUENCE</scope>
    <source>
        <strain evidence="3">BMA12</strain>
    </source>
</reference>